<dbReference type="OMA" id="LLERMNY"/>
<dbReference type="GO" id="GO:0032418">
    <property type="term" value="P:lysosome localization"/>
    <property type="evidence" value="ECO:0007669"/>
    <property type="project" value="TreeGrafter"/>
</dbReference>
<dbReference type="GO" id="GO:0043015">
    <property type="term" value="F:gamma-tubulin binding"/>
    <property type="evidence" value="ECO:0007669"/>
    <property type="project" value="TreeGrafter"/>
</dbReference>
<dbReference type="GO" id="GO:0000930">
    <property type="term" value="C:gamma-tubulin complex"/>
    <property type="evidence" value="ECO:0007669"/>
    <property type="project" value="TreeGrafter"/>
</dbReference>
<name>A0A1I8C1B8_MELHA</name>
<keyword evidence="3" id="KW-1185">Reference proteome</keyword>
<dbReference type="InterPro" id="IPR019269">
    <property type="entry name" value="BLOC1_su2"/>
</dbReference>
<evidence type="ECO:0000313" key="3">
    <source>
        <dbReference type="Proteomes" id="UP000095281"/>
    </source>
</evidence>
<dbReference type="PANTHER" id="PTHR46479">
    <property type="entry name" value="BIOGENESIS OF LYSOSOME-RELATED ORGANELLES COMPLEX 1 SUBUNIT 2"/>
    <property type="match status" value="1"/>
</dbReference>
<proteinExistence type="inferred from homology"/>
<sequence length="134" mass="15366">MEINERATSIDCPLSPPACTSADEEKEDEIKRMAKQCSNKVNEYIQGQIQSSIDDYKLLEQMNDVTAQRYKDMQQVAETVGGRIVQLQQKYEDLKPFLDQINEIDEASKRMDQAVTMLDTYLAALETKIRKLVT</sequence>
<feature type="region of interest" description="Disordered" evidence="2">
    <location>
        <begin position="1"/>
        <end position="26"/>
    </location>
</feature>
<organism evidence="3 4">
    <name type="scientific">Meloidogyne hapla</name>
    <name type="common">Root-knot nematode worm</name>
    <dbReference type="NCBI Taxonomy" id="6305"/>
    <lineage>
        <taxon>Eukaryota</taxon>
        <taxon>Metazoa</taxon>
        <taxon>Ecdysozoa</taxon>
        <taxon>Nematoda</taxon>
        <taxon>Chromadorea</taxon>
        <taxon>Rhabditida</taxon>
        <taxon>Tylenchina</taxon>
        <taxon>Tylenchomorpha</taxon>
        <taxon>Tylenchoidea</taxon>
        <taxon>Meloidogynidae</taxon>
        <taxon>Meloidogyninae</taxon>
        <taxon>Meloidogyne</taxon>
    </lineage>
</organism>
<reference evidence="4" key="1">
    <citation type="submission" date="2016-11" db="UniProtKB">
        <authorList>
            <consortium name="WormBaseParasite"/>
        </authorList>
    </citation>
    <scope>IDENTIFICATION</scope>
</reference>
<dbReference type="Proteomes" id="UP000095281">
    <property type="component" value="Unplaced"/>
</dbReference>
<accession>A0A1I8C1B8</accession>
<comment type="similarity">
    <text evidence="1">Belongs to the BLOC1S2 family.</text>
</comment>
<dbReference type="Pfam" id="PF10046">
    <property type="entry name" value="BLOC1_2"/>
    <property type="match status" value="1"/>
</dbReference>
<dbReference type="GO" id="GO:0031083">
    <property type="term" value="C:BLOC-1 complex"/>
    <property type="evidence" value="ECO:0007669"/>
    <property type="project" value="TreeGrafter"/>
</dbReference>
<dbReference type="GO" id="GO:0099078">
    <property type="term" value="C:BORC complex"/>
    <property type="evidence" value="ECO:0007669"/>
    <property type="project" value="TreeGrafter"/>
</dbReference>
<evidence type="ECO:0000256" key="1">
    <source>
        <dbReference type="ARBA" id="ARBA00008468"/>
    </source>
</evidence>
<dbReference type="WBParaSite" id="MhA1_Contig914.frz3.fgene3">
    <property type="protein sequence ID" value="MhA1_Contig914.frz3.fgene3"/>
    <property type="gene ID" value="MhA1_Contig914.frz3.fgene3"/>
</dbReference>
<protein>
    <submittedName>
        <fullName evidence="4">Biogenesis of lysosome-related organelles complex 1 subunit 2</fullName>
    </submittedName>
</protein>
<dbReference type="PANTHER" id="PTHR46479:SF1">
    <property type="entry name" value="BIOGENESIS OF LYSOSOME-RELATED ORGANELLES COMPLEX 1 SUBUNIT 2"/>
    <property type="match status" value="1"/>
</dbReference>
<evidence type="ECO:0000313" key="4">
    <source>
        <dbReference type="WBParaSite" id="MhA1_Contig914.frz3.fgene3"/>
    </source>
</evidence>
<dbReference type="GO" id="GO:0016197">
    <property type="term" value="P:endosomal transport"/>
    <property type="evidence" value="ECO:0007669"/>
    <property type="project" value="TreeGrafter"/>
</dbReference>
<dbReference type="AlphaFoldDB" id="A0A1I8C1B8"/>
<evidence type="ECO:0000256" key="2">
    <source>
        <dbReference type="SAM" id="MobiDB-lite"/>
    </source>
</evidence>